<organism evidence="1 2">
    <name type="scientific">Fodinibius sediminis</name>
    <dbReference type="NCBI Taxonomy" id="1214077"/>
    <lineage>
        <taxon>Bacteria</taxon>
        <taxon>Pseudomonadati</taxon>
        <taxon>Balneolota</taxon>
        <taxon>Balneolia</taxon>
        <taxon>Balneolales</taxon>
        <taxon>Balneolaceae</taxon>
        <taxon>Fodinibius</taxon>
    </lineage>
</organism>
<proteinExistence type="predicted"/>
<name>A0A521EL23_9BACT</name>
<dbReference type="AlphaFoldDB" id="A0A521EL23"/>
<dbReference type="RefSeq" id="WP_142715601.1">
    <property type="nucleotide sequence ID" value="NZ_FXTH01000017.1"/>
</dbReference>
<keyword evidence="2" id="KW-1185">Reference proteome</keyword>
<dbReference type="Proteomes" id="UP000317593">
    <property type="component" value="Unassembled WGS sequence"/>
</dbReference>
<evidence type="ECO:0000313" key="1">
    <source>
        <dbReference type="EMBL" id="SMO84618.1"/>
    </source>
</evidence>
<reference evidence="1 2" key="1">
    <citation type="submission" date="2017-05" db="EMBL/GenBank/DDBJ databases">
        <authorList>
            <person name="Varghese N."/>
            <person name="Submissions S."/>
        </authorList>
    </citation>
    <scope>NUCLEOTIDE SEQUENCE [LARGE SCALE GENOMIC DNA]</scope>
    <source>
        <strain evidence="1 2">DSM 21194</strain>
    </source>
</reference>
<evidence type="ECO:0000313" key="2">
    <source>
        <dbReference type="Proteomes" id="UP000317593"/>
    </source>
</evidence>
<gene>
    <name evidence="1" type="ORF">SAMN06265218_11725</name>
</gene>
<protein>
    <submittedName>
        <fullName evidence="1">Uncharacterized protein</fullName>
    </submittedName>
</protein>
<accession>A0A521EL23</accession>
<sequence>MINRAALILRYKAPAVRWINEVDPMDNPLQITSEDINSERTIYLISEEDGDNNQSLEYWIKRNFRNLFESELEGWYTDPGLWPRPLTLRLFREWFEVECHTVLIDTVGGTIYDDGI</sequence>
<dbReference type="OrthoDB" id="8602450at2"/>
<dbReference type="EMBL" id="FXTH01000017">
    <property type="protein sequence ID" value="SMO84618.1"/>
    <property type="molecule type" value="Genomic_DNA"/>
</dbReference>